<gene>
    <name evidence="7" type="ORF">FB4_4152</name>
</gene>
<comment type="caution">
    <text evidence="7">The sequence shown here is derived from an EMBL/GenBank/DDBJ whole genome shotgun (WGS) entry which is preliminary data.</text>
</comment>
<comment type="subcellular location">
    <subcellularLocation>
        <location evidence="1">Membrane</location>
    </subcellularLocation>
</comment>
<dbReference type="OrthoDB" id="9815663at2"/>
<dbReference type="AlphaFoldDB" id="I8RDS2"/>
<organism evidence="7 8">
    <name type="scientific">Pelosinus fermentans B4</name>
    <dbReference type="NCBI Taxonomy" id="1149862"/>
    <lineage>
        <taxon>Bacteria</taxon>
        <taxon>Bacillati</taxon>
        <taxon>Bacillota</taxon>
        <taxon>Negativicutes</taxon>
        <taxon>Selenomonadales</taxon>
        <taxon>Sporomusaceae</taxon>
        <taxon>Pelosinus</taxon>
    </lineage>
</organism>
<dbReference type="GO" id="GO:0009247">
    <property type="term" value="P:glycolipid biosynthetic process"/>
    <property type="evidence" value="ECO:0007669"/>
    <property type="project" value="InterPro"/>
</dbReference>
<feature type="domain" description="Diacylglycerol glucosyltransferase N-terminal" evidence="6">
    <location>
        <begin position="19"/>
        <end position="184"/>
    </location>
</feature>
<dbReference type="PANTHER" id="PTHR43025:SF3">
    <property type="entry name" value="MONOGALACTOSYLDIACYLGLYCEROL SYNTHASE 1, CHLOROPLASTIC"/>
    <property type="match status" value="1"/>
</dbReference>
<dbReference type="PATRIC" id="fig|1149862.3.peg.3122"/>
<keyword evidence="4" id="KW-0808">Transferase</keyword>
<dbReference type="Gene3D" id="3.40.50.2000">
    <property type="entry name" value="Glycogen Phosphorylase B"/>
    <property type="match status" value="1"/>
</dbReference>
<dbReference type="InterPro" id="IPR009695">
    <property type="entry name" value="Diacylglyc_glucosyltr_N"/>
</dbReference>
<evidence type="ECO:0000313" key="8">
    <source>
        <dbReference type="Proteomes" id="UP000004324"/>
    </source>
</evidence>
<keyword evidence="8" id="KW-1185">Reference proteome</keyword>
<evidence type="ECO:0000259" key="6">
    <source>
        <dbReference type="Pfam" id="PF06925"/>
    </source>
</evidence>
<proteinExistence type="inferred from homology"/>
<dbReference type="InterPro" id="IPR007235">
    <property type="entry name" value="Glyco_trans_28_C"/>
</dbReference>
<accession>I8RDS2</accession>
<sequence>MVSKPTKIMFAISDTGGGHRSAAASIIAALDKELSIQSTIVDFLRTTNFPGLRKAPEIYDYCSKNHVWLNNLFFKKTNSINRIKALTRIVYFQSRYSIKQAIANSKPDAVVAVHPLVIGLLHQTRKASRGTWPIIAVVTDLVTIHASWATPGADVYLVPTQDAFQSLIQYGIPYSQIIYTGFPVHPKFRDFPISKQQACGELGIKNDAFTILLTGGGVGAGNMREWVHTLKAQCPDKQILVITGNNKELYNEIKKSNFHFNGLHVYGFVDNMEKLMAASDVIVSKAGPGTLMEGVTMKKPLIVTEAVGIQETGNIDFITKNQLGYHCPTPKEACKRINQIANSVSYGNLTYKDVSAINGSQNIADIILDTMNAAVAANPSMQSHEKQIFIGA</sequence>
<evidence type="ECO:0000256" key="1">
    <source>
        <dbReference type="ARBA" id="ARBA00004370"/>
    </source>
</evidence>
<evidence type="ECO:0000256" key="2">
    <source>
        <dbReference type="ARBA" id="ARBA00006962"/>
    </source>
</evidence>
<comment type="similarity">
    <text evidence="2">Belongs to the glycosyltransferase 28 family.</text>
</comment>
<dbReference type="GO" id="GO:0016020">
    <property type="term" value="C:membrane"/>
    <property type="evidence" value="ECO:0007669"/>
    <property type="project" value="UniProtKB-SubCell"/>
</dbReference>
<protein>
    <submittedName>
        <fullName evidence="7">Monogalactosyldiacylglycerol synthase</fullName>
    </submittedName>
</protein>
<reference evidence="7 8" key="1">
    <citation type="journal article" date="2012" name="J. Bacteriol.">
        <title>Draft Genome Sequences for Two Metal-Reducing Pelosinus fermentans Strains Isolated from a Cr(VI)-Contaminated Site and for Type Strain R7.</title>
        <authorList>
            <person name="Brown S.D."/>
            <person name="Podar M."/>
            <person name="Klingeman D.M."/>
            <person name="Johnson C.M."/>
            <person name="Yang Z.K."/>
            <person name="Utturkar S.M."/>
            <person name="Land M.L."/>
            <person name="Mosher J.J."/>
            <person name="Hurt R.A.Jr."/>
            <person name="Phelps T.J."/>
            <person name="Palumbo A.V."/>
            <person name="Arkin A.P."/>
            <person name="Hazen T.C."/>
            <person name="Elias D.A."/>
        </authorList>
    </citation>
    <scope>NUCLEOTIDE SEQUENCE [LARGE SCALE GENOMIC DNA]</scope>
    <source>
        <strain evidence="7 8">B4</strain>
    </source>
</reference>
<dbReference type="PANTHER" id="PTHR43025">
    <property type="entry name" value="MONOGALACTOSYLDIACYLGLYCEROL SYNTHASE"/>
    <property type="match status" value="1"/>
</dbReference>
<dbReference type="Pfam" id="PF04101">
    <property type="entry name" value="Glyco_tran_28_C"/>
    <property type="match status" value="1"/>
</dbReference>
<feature type="domain" description="Glycosyl transferase family 28 C-terminal" evidence="5">
    <location>
        <begin position="210"/>
        <end position="303"/>
    </location>
</feature>
<dbReference type="EMBL" id="AKVJ01000030">
    <property type="protein sequence ID" value="EIW17403.1"/>
    <property type="molecule type" value="Genomic_DNA"/>
</dbReference>
<dbReference type="GO" id="GO:0016758">
    <property type="term" value="F:hexosyltransferase activity"/>
    <property type="evidence" value="ECO:0007669"/>
    <property type="project" value="InterPro"/>
</dbReference>
<evidence type="ECO:0000259" key="5">
    <source>
        <dbReference type="Pfam" id="PF04101"/>
    </source>
</evidence>
<dbReference type="SUPFAM" id="SSF53756">
    <property type="entry name" value="UDP-Glycosyltransferase/glycogen phosphorylase"/>
    <property type="match status" value="1"/>
</dbReference>
<evidence type="ECO:0000313" key="7">
    <source>
        <dbReference type="EMBL" id="EIW17403.1"/>
    </source>
</evidence>
<evidence type="ECO:0000256" key="3">
    <source>
        <dbReference type="ARBA" id="ARBA00022676"/>
    </source>
</evidence>
<keyword evidence="3" id="KW-0328">Glycosyltransferase</keyword>
<evidence type="ECO:0000256" key="4">
    <source>
        <dbReference type="ARBA" id="ARBA00022679"/>
    </source>
</evidence>
<name>I8RDS2_9FIRM</name>
<dbReference type="Proteomes" id="UP000004324">
    <property type="component" value="Unassembled WGS sequence"/>
</dbReference>
<dbReference type="Pfam" id="PF06925">
    <property type="entry name" value="MGDG_synth"/>
    <property type="match status" value="1"/>
</dbReference>
<dbReference type="InterPro" id="IPR050519">
    <property type="entry name" value="Glycosyltransf_28_UgtP"/>
</dbReference>